<dbReference type="RefSeq" id="WP_139107326.1">
    <property type="nucleotide sequence ID" value="NZ_VDFR01000234.1"/>
</dbReference>
<name>A0A5C4M593_9ACTN</name>
<dbReference type="Proteomes" id="UP000306740">
    <property type="component" value="Unassembled WGS sequence"/>
</dbReference>
<dbReference type="AlphaFoldDB" id="A0A5C4M593"/>
<proteinExistence type="predicted"/>
<gene>
    <name evidence="1" type="ORF">FHE65_33940</name>
</gene>
<reference evidence="1 2" key="1">
    <citation type="submission" date="2019-05" db="EMBL/GenBank/DDBJ databases">
        <title>Mumia sp. nov., isolated from the intestinal contents of plateau pika (Ochotona curzoniae) in the Qinghai-Tibet plateau of China.</title>
        <authorList>
            <person name="Tian Z."/>
        </authorList>
    </citation>
    <scope>NUCLEOTIDE SEQUENCE [LARGE SCALE GENOMIC DNA]</scope>
    <source>
        <strain evidence="2">527</strain>
    </source>
</reference>
<organism evidence="1 2">
    <name type="scientific">Mumia zhuanghuii</name>
    <dbReference type="NCBI Taxonomy" id="2585211"/>
    <lineage>
        <taxon>Bacteria</taxon>
        <taxon>Bacillati</taxon>
        <taxon>Actinomycetota</taxon>
        <taxon>Actinomycetes</taxon>
        <taxon>Propionibacteriales</taxon>
        <taxon>Nocardioidaceae</taxon>
        <taxon>Mumia</taxon>
    </lineage>
</organism>
<evidence type="ECO:0000313" key="1">
    <source>
        <dbReference type="EMBL" id="TNC28425.1"/>
    </source>
</evidence>
<protein>
    <submittedName>
        <fullName evidence="1">Uncharacterized protein</fullName>
    </submittedName>
</protein>
<sequence length="68" mass="8216">MRLPHVKLGWALGLPAAGSKTQCERCHDDGHHEYYRFRWRLEEELLLSQSMRKYLKQPLGEQRDEQRH</sequence>
<comment type="caution">
    <text evidence="1">The sequence shown here is derived from an EMBL/GenBank/DDBJ whole genome shotgun (WGS) entry which is preliminary data.</text>
</comment>
<dbReference type="EMBL" id="VDFR01000234">
    <property type="protein sequence ID" value="TNC28425.1"/>
    <property type="molecule type" value="Genomic_DNA"/>
</dbReference>
<accession>A0A5C4M593</accession>
<evidence type="ECO:0000313" key="2">
    <source>
        <dbReference type="Proteomes" id="UP000306740"/>
    </source>
</evidence>